<feature type="transmembrane region" description="Helical" evidence="1">
    <location>
        <begin position="241"/>
        <end position="263"/>
    </location>
</feature>
<dbReference type="GO" id="GO:0005886">
    <property type="term" value="C:plasma membrane"/>
    <property type="evidence" value="ECO:0007669"/>
    <property type="project" value="TreeGrafter"/>
</dbReference>
<dbReference type="STRING" id="391587.KAOT1_04465"/>
<dbReference type="Proteomes" id="UP000002945">
    <property type="component" value="Unassembled WGS sequence"/>
</dbReference>
<feature type="transmembrane region" description="Helical" evidence="1">
    <location>
        <begin position="165"/>
        <end position="198"/>
    </location>
</feature>
<organism evidence="2 3">
    <name type="scientific">Kordia algicida OT-1</name>
    <dbReference type="NCBI Taxonomy" id="391587"/>
    <lineage>
        <taxon>Bacteria</taxon>
        <taxon>Pseudomonadati</taxon>
        <taxon>Bacteroidota</taxon>
        <taxon>Flavobacteriia</taxon>
        <taxon>Flavobacteriales</taxon>
        <taxon>Flavobacteriaceae</taxon>
        <taxon>Kordia</taxon>
    </lineage>
</organism>
<dbReference type="Gene3D" id="3.30.2090.10">
    <property type="entry name" value="Multidrug efflux transporter AcrB TolC docking domain, DN and DC subdomains"/>
    <property type="match status" value="1"/>
</dbReference>
<dbReference type="OrthoDB" id="9758757at2"/>
<dbReference type="GO" id="GO:0042910">
    <property type="term" value="F:xenobiotic transmembrane transporter activity"/>
    <property type="evidence" value="ECO:0007669"/>
    <property type="project" value="TreeGrafter"/>
</dbReference>
<protein>
    <submittedName>
        <fullName evidence="2">Putative copper/silver resistance-related transport membrane protein</fullName>
    </submittedName>
</protein>
<dbReference type="Gene3D" id="1.20.1640.10">
    <property type="entry name" value="Multidrug efflux transporter AcrB transmembrane domain"/>
    <property type="match status" value="3"/>
</dbReference>
<dbReference type="PRINTS" id="PR00702">
    <property type="entry name" value="ACRIFLAVINRP"/>
</dbReference>
<evidence type="ECO:0000313" key="3">
    <source>
        <dbReference type="Proteomes" id="UP000002945"/>
    </source>
</evidence>
<keyword evidence="3" id="KW-1185">Reference proteome</keyword>
<keyword evidence="1" id="KW-1133">Transmembrane helix</keyword>
<feature type="transmembrane region" description="Helical" evidence="1">
    <location>
        <begin position="129"/>
        <end position="153"/>
    </location>
</feature>
<reference evidence="2 3" key="1">
    <citation type="journal article" date="2011" name="J. Bacteriol.">
        <title>Genome sequence of the algicidal bacterium Kordia algicida OT-1.</title>
        <authorList>
            <person name="Lee H.S."/>
            <person name="Kang S.G."/>
            <person name="Kwon K.K."/>
            <person name="Lee J.H."/>
            <person name="Kim S.J."/>
        </authorList>
    </citation>
    <scope>NUCLEOTIDE SEQUENCE [LARGE SCALE GENOMIC DNA]</scope>
    <source>
        <strain evidence="2 3">OT-1</strain>
    </source>
</reference>
<dbReference type="eggNOG" id="COG3696">
    <property type="taxonomic scope" value="Bacteria"/>
</dbReference>
<dbReference type="PANTHER" id="PTHR32063:SF19">
    <property type="entry name" value="CATION EFFLUX SYSTEM PROTEIN CUSA"/>
    <property type="match status" value="1"/>
</dbReference>
<keyword evidence="1" id="KW-0812">Transmembrane</keyword>
<feature type="transmembrane region" description="Helical" evidence="1">
    <location>
        <begin position="854"/>
        <end position="880"/>
    </location>
</feature>
<dbReference type="PANTHER" id="PTHR32063">
    <property type="match status" value="1"/>
</dbReference>
<evidence type="ECO:0000256" key="1">
    <source>
        <dbReference type="SAM" id="Phobius"/>
    </source>
</evidence>
<feature type="non-terminal residue" evidence="2">
    <location>
        <position position="1"/>
    </location>
</feature>
<feature type="transmembrane region" description="Helical" evidence="1">
    <location>
        <begin position="47"/>
        <end position="68"/>
    </location>
</feature>
<feature type="transmembrane region" description="Helical" evidence="1">
    <location>
        <begin position="6"/>
        <end position="35"/>
    </location>
</feature>
<dbReference type="Gene3D" id="3.30.70.1440">
    <property type="entry name" value="Multidrug efflux transporter AcrB pore domain"/>
    <property type="match status" value="1"/>
</dbReference>
<accession>A9EAK2</accession>
<dbReference type="AlphaFoldDB" id="A9EAK2"/>
<feature type="transmembrane region" description="Helical" evidence="1">
    <location>
        <begin position="702"/>
        <end position="721"/>
    </location>
</feature>
<feature type="transmembrane region" description="Helical" evidence="1">
    <location>
        <begin position="95"/>
        <end position="117"/>
    </location>
</feature>
<dbReference type="SUPFAM" id="SSF82714">
    <property type="entry name" value="Multidrug efflux transporter AcrB TolC docking domain, DN and DC subdomains"/>
    <property type="match status" value="1"/>
</dbReference>
<dbReference type="EMBL" id="ABIB01000015">
    <property type="protein sequence ID" value="EDP94640.1"/>
    <property type="molecule type" value="Genomic_DNA"/>
</dbReference>
<dbReference type="SUPFAM" id="SSF82866">
    <property type="entry name" value="Multidrug efflux transporter AcrB transmembrane domain"/>
    <property type="match status" value="2"/>
</dbReference>
<dbReference type="InterPro" id="IPR027463">
    <property type="entry name" value="AcrB_DN_DC_subdom"/>
</dbReference>
<feature type="transmembrane region" description="Helical" evidence="1">
    <location>
        <begin position="728"/>
        <end position="749"/>
    </location>
</feature>
<gene>
    <name evidence="2" type="ORF">KAOT1_04465</name>
</gene>
<keyword evidence="1" id="KW-0472">Membrane</keyword>
<proteinExistence type="predicted"/>
<dbReference type="Pfam" id="PF00873">
    <property type="entry name" value="ACR_tran"/>
    <property type="match status" value="4"/>
</dbReference>
<sequence length="895" mass="99585">ARILITLLIIIIMVFNLRASFLIASILPVAVLLVFVTMKLGNVDANIVALSGIAIAIGTMVDMGIVLIENITRHLEKDTKNTPINSLVYKATSEVSGAILTAVLTTIVSFIPVFMLVGAEGKLFSPLAFTKTMALISAIIITLFVLPALAAWVFSWKLVRKKLNITLNIVLILLAIYGIISGFYIAIALIIFGIVNLLEAQRIITQKTKKQVHIVTAIGALLILLTLYWRPLGYTNALGTNFIFVALTCTIVIGTFSLFINYYERLLRWALTHKMLFLSLPLLILLAGISIWRNTGKEFMPALDEGSFLLMPTSLPHAGIEENKQILQQLDMAVANIPEIETVVGKAGRVESALDPAPLSMYENIIHYKSEYITDENGKPIRFKVNDAGEFIMRASAPLSTLTNENSNATSVDVTNENQTSDRVAQGTSVVSRSTTKNIKAKNLIPDDNGEFYRNWRPHIKSPDDIWNEIVQNTKLPSITSAPKLQPIETRLIMLQTGMRSPMGIKIKGQNLEQIESFGLQLESILQEVPEVKKETVFAERLIGKPYLILDINREEIARYGLSIKAVQDILEIAIGGKIVTQTIEGRERYNVRVRYPRELRANPNDLENIYIPLPNGSEILLKEVVTIGYEKGPQMIKSEDTFLVSYVLFNKQADIAEVNLVEQLQQLLKEKIDNGSLIVPKGVNYEFSGTYEQQVRAEKTLLIIVPIVLLIIFLILYFQFKSVATSLFIFVGIAVAFAGGFLMIWLYGQPWFLNIEVFGSNIRELFHIKTINLSVAVWVGFIALFGIATDDGVIMATYLKQNFDKKLPNTKESIQNAVVEAGKKRIRPCLMTTATTLLALLPILTSTGRGSDIMIPMAIPSFGGMLIALITLFVVPVLYSWHQEIQLKSNTNEV</sequence>
<feature type="transmembrane region" description="Helical" evidence="1">
    <location>
        <begin position="275"/>
        <end position="292"/>
    </location>
</feature>
<dbReference type="InterPro" id="IPR001036">
    <property type="entry name" value="Acrflvin-R"/>
</dbReference>
<feature type="transmembrane region" description="Helical" evidence="1">
    <location>
        <begin position="210"/>
        <end position="229"/>
    </location>
</feature>
<evidence type="ECO:0000313" key="2">
    <source>
        <dbReference type="EMBL" id="EDP94640.1"/>
    </source>
</evidence>
<feature type="transmembrane region" description="Helical" evidence="1">
    <location>
        <begin position="776"/>
        <end position="800"/>
    </location>
</feature>
<dbReference type="Gene3D" id="3.30.70.1430">
    <property type="entry name" value="Multidrug efflux transporter AcrB pore domain"/>
    <property type="match status" value="2"/>
</dbReference>
<dbReference type="HOGENOM" id="CLU_323041_0_0_10"/>
<dbReference type="RefSeq" id="WP_007093464.1">
    <property type="nucleotide sequence ID" value="NZ_DS544873.1"/>
</dbReference>
<name>A9EAK2_9FLAO</name>
<comment type="caution">
    <text evidence="2">The sequence shown here is derived from an EMBL/GenBank/DDBJ whole genome shotgun (WGS) entry which is preliminary data.</text>
</comment>